<dbReference type="SUPFAM" id="SSF51445">
    <property type="entry name" value="(Trans)glycosidases"/>
    <property type="match status" value="1"/>
</dbReference>
<dbReference type="InterPro" id="IPR017853">
    <property type="entry name" value="GH"/>
</dbReference>
<proteinExistence type="predicted"/>
<dbReference type="InterPro" id="IPR006311">
    <property type="entry name" value="TAT_signal"/>
</dbReference>
<dbReference type="PROSITE" id="PS00659">
    <property type="entry name" value="GLYCOSYL_HYDROL_F5"/>
    <property type="match status" value="1"/>
</dbReference>
<feature type="domain" description="Glycoside hydrolase family 5" evidence="4">
    <location>
        <begin position="121"/>
        <end position="377"/>
    </location>
</feature>
<dbReference type="Gene3D" id="3.20.20.80">
    <property type="entry name" value="Glycosidases"/>
    <property type="match status" value="1"/>
</dbReference>
<dbReference type="EMBL" id="FOZK01000002">
    <property type="protein sequence ID" value="SFR99177.1"/>
    <property type="molecule type" value="Genomic_DNA"/>
</dbReference>
<dbReference type="InterPro" id="IPR001547">
    <property type="entry name" value="Glyco_hydro_5"/>
</dbReference>
<dbReference type="PANTHER" id="PTHR34142">
    <property type="entry name" value="ENDO-BETA-1,4-GLUCANASE A"/>
    <property type="match status" value="1"/>
</dbReference>
<dbReference type="PROSITE" id="PS51318">
    <property type="entry name" value="TAT"/>
    <property type="match status" value="1"/>
</dbReference>
<feature type="region of interest" description="Disordered" evidence="3">
    <location>
        <begin position="1"/>
        <end position="41"/>
    </location>
</feature>
<feature type="compositionally biased region" description="Low complexity" evidence="3">
    <location>
        <begin position="432"/>
        <end position="485"/>
    </location>
</feature>
<feature type="region of interest" description="Disordered" evidence="3">
    <location>
        <begin position="418"/>
        <end position="491"/>
    </location>
</feature>
<dbReference type="AlphaFoldDB" id="A0A1I6L6X0"/>
<evidence type="ECO:0000259" key="4">
    <source>
        <dbReference type="Pfam" id="PF00150"/>
    </source>
</evidence>
<evidence type="ECO:0000256" key="3">
    <source>
        <dbReference type="SAM" id="MobiDB-lite"/>
    </source>
</evidence>
<dbReference type="RefSeq" id="WP_089816550.1">
    <property type="nucleotide sequence ID" value="NZ_FOZK01000002.1"/>
</dbReference>
<dbReference type="Pfam" id="PF00150">
    <property type="entry name" value="Cellulase"/>
    <property type="match status" value="1"/>
</dbReference>
<dbReference type="GO" id="GO:0000272">
    <property type="term" value="P:polysaccharide catabolic process"/>
    <property type="evidence" value="ECO:0007669"/>
    <property type="project" value="InterPro"/>
</dbReference>
<keyword evidence="2" id="KW-0326">Glycosidase</keyword>
<dbReference type="Proteomes" id="UP000199062">
    <property type="component" value="Unassembled WGS sequence"/>
</dbReference>
<dbReference type="STRING" id="767519.SAMN05216559_2165"/>
<protein>
    <submittedName>
        <fullName evidence="5">Tat (Twin-arginine translocation) pathway signal sequence</fullName>
    </submittedName>
</protein>
<evidence type="ECO:0000313" key="5">
    <source>
        <dbReference type="EMBL" id="SFR99177.1"/>
    </source>
</evidence>
<dbReference type="NCBIfam" id="TIGR01409">
    <property type="entry name" value="TAT_signal_seq"/>
    <property type="match status" value="1"/>
</dbReference>
<dbReference type="OrthoDB" id="193399at2157"/>
<evidence type="ECO:0000256" key="2">
    <source>
        <dbReference type="ARBA" id="ARBA00023295"/>
    </source>
</evidence>
<evidence type="ECO:0000256" key="1">
    <source>
        <dbReference type="ARBA" id="ARBA00022801"/>
    </source>
</evidence>
<evidence type="ECO:0000313" key="6">
    <source>
        <dbReference type="Proteomes" id="UP000199062"/>
    </source>
</evidence>
<name>A0A1I6L6X0_9EURY</name>
<organism evidence="5 6">
    <name type="scientific">Halomicrobium zhouii</name>
    <dbReference type="NCBI Taxonomy" id="767519"/>
    <lineage>
        <taxon>Archaea</taxon>
        <taxon>Methanobacteriati</taxon>
        <taxon>Methanobacteriota</taxon>
        <taxon>Stenosarchaea group</taxon>
        <taxon>Halobacteria</taxon>
        <taxon>Halobacteriales</taxon>
        <taxon>Haloarculaceae</taxon>
        <taxon>Halomicrobium</taxon>
    </lineage>
</organism>
<dbReference type="InterPro" id="IPR019546">
    <property type="entry name" value="TAT_signal_bac_arc"/>
</dbReference>
<dbReference type="PANTHER" id="PTHR34142:SF1">
    <property type="entry name" value="GLYCOSIDE HYDROLASE FAMILY 5 DOMAIN-CONTAINING PROTEIN"/>
    <property type="match status" value="1"/>
</dbReference>
<accession>A0A1I6L6X0</accession>
<reference evidence="5 6" key="1">
    <citation type="submission" date="2016-10" db="EMBL/GenBank/DDBJ databases">
        <authorList>
            <person name="de Groot N.N."/>
        </authorList>
    </citation>
    <scope>NUCLEOTIDE SEQUENCE [LARGE SCALE GENOMIC DNA]</scope>
    <source>
        <strain evidence="5 6">CGMCC 1.10457</strain>
    </source>
</reference>
<dbReference type="Gene3D" id="2.60.120.430">
    <property type="entry name" value="Galactose-binding lectin"/>
    <property type="match status" value="1"/>
</dbReference>
<keyword evidence="1" id="KW-0378">Hydrolase</keyword>
<keyword evidence="6" id="KW-1185">Reference proteome</keyword>
<gene>
    <name evidence="5" type="ORF">SAMN05216559_2165</name>
</gene>
<dbReference type="GO" id="GO:0004553">
    <property type="term" value="F:hydrolase activity, hydrolyzing O-glycosyl compounds"/>
    <property type="evidence" value="ECO:0007669"/>
    <property type="project" value="InterPro"/>
</dbReference>
<sequence length="632" mass="69050">MTRPTDDADGTGEQDDRTSADSDTSPRGGERSALTDSISGGSRRDFLKATAGASAVAAGIGFGVSGSASAGIPTPWLERDGNLIRDPSGNEVILRGVNIPDLKRLNSDNYYSYSVDEYITWATNGNSPPGTEEENGWYSRVIRLPVQPVDIGGHDPGAAPPAPGFDQGQLDSYLENHLRPAVEKCAEQGVYAIVDYHRHRGEHDETLHYTSDEIDEEIRMFWETIAPEFAEDSHVLYELYNEPTAPYADETDPTSDSEAAQETWTTWKETAQPWVDLIREHAPRNLVLIGSPRWSQWTAQAPNDEFEGDNLAYTGHVYGQENMRPLSASFGEPGEEVPVFMTEWGYKNGRAPYLSGTTDEQGQQFQELFENYPLHPVPWIFDFRWTPQFFNRESRDDFELLRNNDTHGGLVKDLLYENRNSDLPSGDGGGSTTTEPPTTTTTEPPTTTTTEPPTTTTTEPPTTTTEPLTTTTEPPTTTTTEPQTPDGTALLVNDYDGDPAWSGENDLGNWNGAGSFANDDGEVVDGELVLEYDGGGWFVEQVNRDVSNYDQLVFSVRGASGGEGSDFVLDVGGARAQFSSVAGSAITTSTADVAVDMAAAGIDRSSPGELRFDFWGGENGTSTLYLDEVRFE</sequence>
<dbReference type="InterPro" id="IPR018087">
    <property type="entry name" value="Glyco_hydro_5_CS"/>
</dbReference>